<reference evidence="2" key="2">
    <citation type="submission" date="2013-04" db="EMBL/GenBank/DDBJ databases">
        <title>Genome sequence of Pseudoalteromonas citrea.</title>
        <authorList>
            <person name="Xie B.-B."/>
            <person name="Rong J.-C."/>
            <person name="Qin Q.-L."/>
            <person name="Shu Y.-L."/>
            <person name="Zhang Y.-Z."/>
        </authorList>
    </citation>
    <scope>NUCLEOTIDE SEQUENCE</scope>
    <source>
        <strain evidence="2">NCIMB 1889</strain>
    </source>
</reference>
<evidence type="ECO:0000313" key="2">
    <source>
        <dbReference type="EMBL" id="ERG16537.1"/>
    </source>
</evidence>
<organism evidence="2">
    <name type="scientific">Pseudoalteromonas citrea DSM 8771</name>
    <dbReference type="NCBI Taxonomy" id="1117314"/>
    <lineage>
        <taxon>Bacteria</taxon>
        <taxon>Pseudomonadati</taxon>
        <taxon>Pseudomonadota</taxon>
        <taxon>Gammaproteobacteria</taxon>
        <taxon>Alteromonadales</taxon>
        <taxon>Pseudoalteromonadaceae</taxon>
        <taxon>Pseudoalteromonas</taxon>
    </lineage>
</organism>
<keyword evidence="1" id="KW-0732">Signal</keyword>
<dbReference type="OrthoDB" id="6310567at2"/>
<evidence type="ECO:0000256" key="1">
    <source>
        <dbReference type="SAM" id="SignalP"/>
    </source>
</evidence>
<evidence type="ECO:0008006" key="3">
    <source>
        <dbReference type="Google" id="ProtNLM"/>
    </source>
</evidence>
<dbReference type="STRING" id="1117314.PCIT_20939"/>
<gene>
    <name evidence="2" type="ORF">PCIT_20939</name>
</gene>
<accession>U1JHR6</accession>
<name>U1JHR6_9GAMM</name>
<proteinExistence type="predicted"/>
<reference evidence="2" key="1">
    <citation type="journal article" date="2012" name="J. Bacteriol.">
        <title>Genome sequences of type strains of seven species of the marine bacterium Pseudoalteromonas.</title>
        <authorList>
            <person name="Xie B.B."/>
            <person name="Shu Y.L."/>
            <person name="Qin Q.L."/>
            <person name="Rong J.C."/>
            <person name="Zhang X.Y."/>
            <person name="Chen X.L."/>
            <person name="Shi M."/>
            <person name="He H.L."/>
            <person name="Zhou B.C."/>
            <person name="Zhang Y.Z."/>
        </authorList>
    </citation>
    <scope>NUCLEOTIDE SEQUENCE [LARGE SCALE GENOMIC DNA]</scope>
    <source>
        <strain evidence="2">NCIMB 1889</strain>
    </source>
</reference>
<dbReference type="EMBL" id="AHBZ02000208">
    <property type="protein sequence ID" value="ERG16537.1"/>
    <property type="molecule type" value="Genomic_DNA"/>
</dbReference>
<dbReference type="PROSITE" id="PS51257">
    <property type="entry name" value="PROKAR_LIPOPROTEIN"/>
    <property type="match status" value="1"/>
</dbReference>
<feature type="chain" id="PRO_5004613806" description="Lipoprotein" evidence="1">
    <location>
        <begin position="22"/>
        <end position="194"/>
    </location>
</feature>
<dbReference type="eggNOG" id="ENOG5033H97">
    <property type="taxonomic scope" value="Bacteria"/>
</dbReference>
<feature type="signal peptide" evidence="1">
    <location>
        <begin position="1"/>
        <end position="21"/>
    </location>
</feature>
<sequence>MLNFKRLRACLSLCFVMVTVAGCSRSVPLPSQQPTDTSEFITRSEVEPFLTQWNSQKESLDRLAALEGDLKILLELVSKQVNVTELPESLRGEIKQIEHRAENHTSGETTEVSVKLGTYFNALRADTALKKFNIQFPELASAMNTHIKKINLNQSERHILVGEQLSSMQEAHELCLLLKQLSQRCEVITTDLAL</sequence>
<comment type="caution">
    <text evidence="2">The sequence shown here is derived from an EMBL/GenBank/DDBJ whole genome shotgun (WGS) entry which is preliminary data.</text>
</comment>
<dbReference type="AlphaFoldDB" id="U1JHR6"/>
<protein>
    <recommendedName>
        <fullName evidence="3">Lipoprotein</fullName>
    </recommendedName>
</protein>